<dbReference type="OrthoDB" id="9809878at2"/>
<dbReference type="InterPro" id="IPR000424">
    <property type="entry name" value="Primosome_PriB/ssb"/>
</dbReference>
<keyword evidence="7" id="KW-1185">Reference proteome</keyword>
<dbReference type="GO" id="GO:0009295">
    <property type="term" value="C:nucleoid"/>
    <property type="evidence" value="ECO:0007669"/>
    <property type="project" value="TreeGrafter"/>
</dbReference>
<reference evidence="5 7" key="2">
    <citation type="submission" date="2018-04" db="EMBL/GenBank/DDBJ databases">
        <title>Genomes of the Obligate Erwinia dacicola and Facultative Enterobacter sp. OLF Endosymbionts of the Olive Fruit fly, Bactrocera oleae.</title>
        <authorList>
            <person name="Estes A.M."/>
            <person name="Hearn D.J."/>
            <person name="Agarwal S."/>
            <person name="Pierson E.A."/>
            <person name="Dunning-Hotopp J.C."/>
        </authorList>
    </citation>
    <scope>NUCLEOTIDE SEQUENCE [LARGE SCALE GENOMIC DNA]</scope>
    <source>
        <strain evidence="5 7">Oroville</strain>
    </source>
</reference>
<sequence>MKKGINKVTLVGRVGKDPEVRYRPEGGAVAVLSLATSETWRDKSTGEMKEDTEWHRVVLFDKVAEIAEKHVKKGTQIYVEGKLKTRKWVDDKQIERFITEVIVNTYGEFQLLGNRAEQSPTPAPSQDADVLEGDILF</sequence>
<dbReference type="CDD" id="cd04496">
    <property type="entry name" value="SSB_OBF"/>
    <property type="match status" value="1"/>
</dbReference>
<evidence type="ECO:0000313" key="6">
    <source>
        <dbReference type="Proteomes" id="UP000243534"/>
    </source>
</evidence>
<dbReference type="InterPro" id="IPR011344">
    <property type="entry name" value="ssDNA-bd"/>
</dbReference>
<dbReference type="PANTHER" id="PTHR10302">
    <property type="entry name" value="SINGLE-STRANDED DNA-BINDING PROTEIN"/>
    <property type="match status" value="1"/>
</dbReference>
<comment type="caution">
    <text evidence="4">The sequence shown here is derived from an EMBL/GenBank/DDBJ whole genome shotgun (WGS) entry which is preliminary data.</text>
</comment>
<proteinExistence type="inferred from homology"/>
<dbReference type="PIRSF" id="PIRSF002070">
    <property type="entry name" value="SSB"/>
    <property type="match status" value="1"/>
</dbReference>
<evidence type="ECO:0000256" key="3">
    <source>
        <dbReference type="PIRNR" id="PIRNR002070"/>
    </source>
</evidence>
<gene>
    <name evidence="5" type="ORF">ACZ87_02821</name>
    <name evidence="4" type="ORF">BBW68_01185</name>
</gene>
<name>A0A1E7Z3B5_9GAMM</name>
<dbReference type="Proteomes" id="UP000244334">
    <property type="component" value="Unassembled WGS sequence"/>
</dbReference>
<evidence type="ECO:0000313" key="5">
    <source>
        <dbReference type="EMBL" id="RAP70376.1"/>
    </source>
</evidence>
<accession>A0A1E7Z3B5</accession>
<dbReference type="PANTHER" id="PTHR10302:SF27">
    <property type="entry name" value="SINGLE-STRANDED DNA-BINDING PROTEIN"/>
    <property type="match status" value="1"/>
</dbReference>
<comment type="subunit">
    <text evidence="2">Homotetramer.</text>
</comment>
<dbReference type="NCBIfam" id="TIGR00621">
    <property type="entry name" value="ssb"/>
    <property type="match status" value="1"/>
</dbReference>
<dbReference type="InterPro" id="IPR012340">
    <property type="entry name" value="NA-bd_OB-fold"/>
</dbReference>
<dbReference type="HAMAP" id="MF_00984">
    <property type="entry name" value="SSB"/>
    <property type="match status" value="1"/>
</dbReference>
<evidence type="ECO:0000313" key="4">
    <source>
        <dbReference type="EMBL" id="OFC63224.1"/>
    </source>
</evidence>
<dbReference type="AlphaFoldDB" id="A0A1E7Z3B5"/>
<dbReference type="SUPFAM" id="SSF50249">
    <property type="entry name" value="Nucleic acid-binding proteins"/>
    <property type="match status" value="1"/>
</dbReference>
<dbReference type="GO" id="GO:0006260">
    <property type="term" value="P:DNA replication"/>
    <property type="evidence" value="ECO:0007669"/>
    <property type="project" value="InterPro"/>
</dbReference>
<reference evidence="4 6" key="1">
    <citation type="submission" date="2016-07" db="EMBL/GenBank/DDBJ databases">
        <authorList>
            <person name="Yuval B."/>
        </authorList>
    </citation>
    <scope>NUCLEOTIDE SEQUENCE [LARGE SCALE GENOMIC DNA]</scope>
    <source>
        <strain evidence="4 6">IL</strain>
    </source>
</reference>
<comment type="caution">
    <text evidence="2">Lacks conserved residue(s) required for the propagation of feature annotation.</text>
</comment>
<dbReference type="RefSeq" id="WP_070134023.1">
    <property type="nucleotide sequence ID" value="NZ_LJAM02000367.1"/>
</dbReference>
<dbReference type="EMBL" id="MAYS01000113">
    <property type="protein sequence ID" value="OFC63224.1"/>
    <property type="molecule type" value="Genomic_DNA"/>
</dbReference>
<dbReference type="Gene3D" id="2.40.50.140">
    <property type="entry name" value="Nucleic acid-binding proteins"/>
    <property type="match status" value="1"/>
</dbReference>
<dbReference type="GO" id="GO:0003697">
    <property type="term" value="F:single-stranded DNA binding"/>
    <property type="evidence" value="ECO:0007669"/>
    <property type="project" value="UniProtKB-UniRule"/>
</dbReference>
<organism evidence="4 6">
    <name type="scientific">Candidatus Erwinia dacicola</name>
    <dbReference type="NCBI Taxonomy" id="252393"/>
    <lineage>
        <taxon>Bacteria</taxon>
        <taxon>Pseudomonadati</taxon>
        <taxon>Pseudomonadota</taxon>
        <taxon>Gammaproteobacteria</taxon>
        <taxon>Enterobacterales</taxon>
        <taxon>Erwiniaceae</taxon>
        <taxon>Erwinia</taxon>
    </lineage>
</organism>
<evidence type="ECO:0000256" key="2">
    <source>
        <dbReference type="HAMAP-Rule" id="MF_00984"/>
    </source>
</evidence>
<dbReference type="Proteomes" id="UP000243534">
    <property type="component" value="Unassembled WGS sequence"/>
</dbReference>
<dbReference type="PROSITE" id="PS50935">
    <property type="entry name" value="SSB"/>
    <property type="match status" value="1"/>
</dbReference>
<dbReference type="Pfam" id="PF00436">
    <property type="entry name" value="SSB"/>
    <property type="match status" value="1"/>
</dbReference>
<dbReference type="EMBL" id="LJAM02000367">
    <property type="protein sequence ID" value="RAP70376.1"/>
    <property type="molecule type" value="Genomic_DNA"/>
</dbReference>
<evidence type="ECO:0000313" key="7">
    <source>
        <dbReference type="Proteomes" id="UP000244334"/>
    </source>
</evidence>
<protein>
    <recommendedName>
        <fullName evidence="2 3">Single-stranded DNA-binding protein</fullName>
        <shortName evidence="2">SSB</shortName>
    </recommendedName>
</protein>
<keyword evidence="1 2" id="KW-0238">DNA-binding</keyword>
<feature type="DNA-binding region" evidence="2">
    <location>
        <begin position="54"/>
        <end position="60"/>
    </location>
</feature>
<evidence type="ECO:0000256" key="1">
    <source>
        <dbReference type="ARBA" id="ARBA00023125"/>
    </source>
</evidence>